<dbReference type="PANTHER" id="PTHR33653:SF1">
    <property type="entry name" value="RIBONUCLEASE VAPC2"/>
    <property type="match status" value="1"/>
</dbReference>
<comment type="similarity">
    <text evidence="7 8">Belongs to the PINc/VapC protein family.</text>
</comment>
<evidence type="ECO:0000313" key="11">
    <source>
        <dbReference type="Proteomes" id="UP001549076"/>
    </source>
</evidence>
<dbReference type="EMBL" id="JBEPML010000019">
    <property type="protein sequence ID" value="MET3793982.1"/>
    <property type="molecule type" value="Genomic_DNA"/>
</dbReference>
<dbReference type="HAMAP" id="MF_00265">
    <property type="entry name" value="VapC_Nob1"/>
    <property type="match status" value="1"/>
</dbReference>
<keyword evidence="2 8" id="KW-1277">Toxin-antitoxin system</keyword>
<comment type="cofactor">
    <cofactor evidence="1 8">
        <name>Mg(2+)</name>
        <dbReference type="ChEBI" id="CHEBI:18420"/>
    </cofactor>
</comment>
<gene>
    <name evidence="8" type="primary">vapC</name>
    <name evidence="10" type="ORF">ABID37_004222</name>
</gene>
<dbReference type="Gene3D" id="3.40.50.1010">
    <property type="entry name" value="5'-nuclease"/>
    <property type="match status" value="1"/>
</dbReference>
<evidence type="ECO:0000256" key="1">
    <source>
        <dbReference type="ARBA" id="ARBA00001946"/>
    </source>
</evidence>
<dbReference type="RefSeq" id="WP_354198319.1">
    <property type="nucleotide sequence ID" value="NZ_JBEPML010000019.1"/>
</dbReference>
<dbReference type="CDD" id="cd18731">
    <property type="entry name" value="PIN_NgFitB-like"/>
    <property type="match status" value="1"/>
</dbReference>
<dbReference type="EC" id="3.1.-.-" evidence="8"/>
<dbReference type="InterPro" id="IPR022907">
    <property type="entry name" value="VapC_family"/>
</dbReference>
<evidence type="ECO:0000256" key="4">
    <source>
        <dbReference type="ARBA" id="ARBA00022723"/>
    </source>
</evidence>
<sequence>MIVLDTNVISELFLLRPSSAVESWVADQPTASLFTTTVTEAEILYGVRLLPDGKRRRDLLAAIEPIFWEDFAGRVLPFDREAADAYATLAVERRQSGRPICQFDAQIAGIALSRGAAVATRNVADFEAIGLTIIDPWTYGG</sequence>
<dbReference type="Proteomes" id="UP001549076">
    <property type="component" value="Unassembled WGS sequence"/>
</dbReference>
<feature type="binding site" evidence="8">
    <location>
        <position position="104"/>
    </location>
    <ligand>
        <name>Mg(2+)</name>
        <dbReference type="ChEBI" id="CHEBI:18420"/>
    </ligand>
</feature>
<dbReference type="InterPro" id="IPR029060">
    <property type="entry name" value="PIN-like_dom_sf"/>
</dbReference>
<comment type="function">
    <text evidence="8">Toxic component of a toxin-antitoxin (TA) system. An RNase.</text>
</comment>
<keyword evidence="4 8" id="KW-0479">Metal-binding</keyword>
<evidence type="ECO:0000256" key="7">
    <source>
        <dbReference type="ARBA" id="ARBA00038093"/>
    </source>
</evidence>
<dbReference type="PANTHER" id="PTHR33653">
    <property type="entry name" value="RIBONUCLEASE VAPC2"/>
    <property type="match status" value="1"/>
</dbReference>
<evidence type="ECO:0000256" key="8">
    <source>
        <dbReference type="HAMAP-Rule" id="MF_00265"/>
    </source>
</evidence>
<reference evidence="10 11" key="1">
    <citation type="submission" date="2024-06" db="EMBL/GenBank/DDBJ databases">
        <title>Genomic Encyclopedia of Type Strains, Phase IV (KMG-IV): sequencing the most valuable type-strain genomes for metagenomic binning, comparative biology and taxonomic classification.</title>
        <authorList>
            <person name="Goeker M."/>
        </authorList>
    </citation>
    <scope>NUCLEOTIDE SEQUENCE [LARGE SCALE GENOMIC DNA]</scope>
    <source>
        <strain evidence="10 11">DSM 27865</strain>
    </source>
</reference>
<evidence type="ECO:0000256" key="3">
    <source>
        <dbReference type="ARBA" id="ARBA00022722"/>
    </source>
</evidence>
<keyword evidence="8" id="KW-0800">Toxin</keyword>
<dbReference type="Pfam" id="PF01850">
    <property type="entry name" value="PIN"/>
    <property type="match status" value="1"/>
</dbReference>
<organism evidence="10 11">
    <name type="scientific">Aquamicrobium terrae</name>
    <dbReference type="NCBI Taxonomy" id="1324945"/>
    <lineage>
        <taxon>Bacteria</taxon>
        <taxon>Pseudomonadati</taxon>
        <taxon>Pseudomonadota</taxon>
        <taxon>Alphaproteobacteria</taxon>
        <taxon>Hyphomicrobiales</taxon>
        <taxon>Phyllobacteriaceae</taxon>
        <taxon>Aquamicrobium</taxon>
    </lineage>
</organism>
<evidence type="ECO:0000313" key="10">
    <source>
        <dbReference type="EMBL" id="MET3793982.1"/>
    </source>
</evidence>
<name>A0ABV2N587_9HYPH</name>
<keyword evidence="3 8" id="KW-0540">Nuclease</keyword>
<evidence type="ECO:0000259" key="9">
    <source>
        <dbReference type="Pfam" id="PF01850"/>
    </source>
</evidence>
<proteinExistence type="inferred from homology"/>
<accession>A0ABV2N587</accession>
<dbReference type="SUPFAM" id="SSF88723">
    <property type="entry name" value="PIN domain-like"/>
    <property type="match status" value="1"/>
</dbReference>
<feature type="domain" description="PIN" evidence="9">
    <location>
        <begin position="2"/>
        <end position="122"/>
    </location>
</feature>
<keyword evidence="11" id="KW-1185">Reference proteome</keyword>
<protein>
    <recommendedName>
        <fullName evidence="8">Ribonuclease VapC</fullName>
        <shortName evidence="8">RNase VapC</shortName>
        <ecNumber evidence="8">3.1.-.-</ecNumber>
    </recommendedName>
    <alternativeName>
        <fullName evidence="8">Toxin VapC</fullName>
    </alternativeName>
</protein>
<evidence type="ECO:0000256" key="6">
    <source>
        <dbReference type="ARBA" id="ARBA00022842"/>
    </source>
</evidence>
<evidence type="ECO:0000256" key="5">
    <source>
        <dbReference type="ARBA" id="ARBA00022801"/>
    </source>
</evidence>
<comment type="caution">
    <text evidence="10">The sequence shown here is derived from an EMBL/GenBank/DDBJ whole genome shotgun (WGS) entry which is preliminary data.</text>
</comment>
<keyword evidence="6 8" id="KW-0460">Magnesium</keyword>
<evidence type="ECO:0000256" key="2">
    <source>
        <dbReference type="ARBA" id="ARBA00022649"/>
    </source>
</evidence>
<keyword evidence="5 8" id="KW-0378">Hydrolase</keyword>
<dbReference type="InterPro" id="IPR002716">
    <property type="entry name" value="PIN_dom"/>
</dbReference>
<dbReference type="InterPro" id="IPR050556">
    <property type="entry name" value="Type_II_TA_system_RNase"/>
</dbReference>
<feature type="binding site" evidence="8">
    <location>
        <position position="5"/>
    </location>
    <ligand>
        <name>Mg(2+)</name>
        <dbReference type="ChEBI" id="CHEBI:18420"/>
    </ligand>
</feature>